<protein>
    <submittedName>
        <fullName evidence="5">Glycosyl transferase</fullName>
    </submittedName>
</protein>
<keyword evidence="3" id="KW-0472">Membrane</keyword>
<dbReference type="GO" id="GO:0016740">
    <property type="term" value="F:transferase activity"/>
    <property type="evidence" value="ECO:0007669"/>
    <property type="project" value="UniProtKB-KW"/>
</dbReference>
<dbReference type="PANTHER" id="PTHR37423">
    <property type="entry name" value="SOLUBLE LYTIC MUREIN TRANSGLYCOSYLASE-RELATED"/>
    <property type="match status" value="1"/>
</dbReference>
<organism evidence="5 6">
    <name type="scientific">Sinorhizobium medicae</name>
    <dbReference type="NCBI Taxonomy" id="110321"/>
    <lineage>
        <taxon>Bacteria</taxon>
        <taxon>Pseudomonadati</taxon>
        <taxon>Pseudomonadota</taxon>
        <taxon>Alphaproteobacteria</taxon>
        <taxon>Hyphomicrobiales</taxon>
        <taxon>Rhizobiaceae</taxon>
        <taxon>Sinorhizobium/Ensifer group</taxon>
        <taxon>Sinorhizobium</taxon>
    </lineage>
</organism>
<dbReference type="InterPro" id="IPR023346">
    <property type="entry name" value="Lysozyme-like_dom_sf"/>
</dbReference>
<name>A0ABX4TG20_9HYPH</name>
<evidence type="ECO:0000256" key="2">
    <source>
        <dbReference type="ARBA" id="ARBA00009387"/>
    </source>
</evidence>
<evidence type="ECO:0000313" key="5">
    <source>
        <dbReference type="EMBL" id="PLT98002.1"/>
    </source>
</evidence>
<comment type="similarity">
    <text evidence="1">Belongs to the transglycosylase Slt family.</text>
</comment>
<evidence type="ECO:0000256" key="1">
    <source>
        <dbReference type="ARBA" id="ARBA00007734"/>
    </source>
</evidence>
<dbReference type="EMBL" id="NBUC01000126">
    <property type="protein sequence ID" value="PLT98002.1"/>
    <property type="molecule type" value="Genomic_DNA"/>
</dbReference>
<accession>A0ABX4TG20</accession>
<dbReference type="InterPro" id="IPR008258">
    <property type="entry name" value="Transglycosylase_SLT_dom_1"/>
</dbReference>
<evidence type="ECO:0000313" key="6">
    <source>
        <dbReference type="Proteomes" id="UP001190825"/>
    </source>
</evidence>
<comment type="caution">
    <text evidence="5">The sequence shown here is derived from an EMBL/GenBank/DDBJ whole genome shotgun (WGS) entry which is preliminary data.</text>
</comment>
<evidence type="ECO:0000259" key="4">
    <source>
        <dbReference type="Pfam" id="PF01464"/>
    </source>
</evidence>
<gene>
    <name evidence="5" type="ORF">BMJ33_25790</name>
</gene>
<dbReference type="Gene3D" id="1.10.530.10">
    <property type="match status" value="1"/>
</dbReference>
<comment type="similarity">
    <text evidence="2">Belongs to the virb1 family.</text>
</comment>
<dbReference type="PANTHER" id="PTHR37423:SF2">
    <property type="entry name" value="MEMBRANE-BOUND LYTIC MUREIN TRANSGLYCOSYLASE C"/>
    <property type="match status" value="1"/>
</dbReference>
<feature type="domain" description="Transglycosylase SLT" evidence="4">
    <location>
        <begin position="84"/>
        <end position="179"/>
    </location>
</feature>
<dbReference type="SUPFAM" id="SSF53955">
    <property type="entry name" value="Lysozyme-like"/>
    <property type="match status" value="1"/>
</dbReference>
<dbReference type="Pfam" id="PF01464">
    <property type="entry name" value="SLT"/>
    <property type="match status" value="1"/>
</dbReference>
<sequence length="328" mass="36331">MIGHENTGTISIWSIRNKRLLRFAATMFSAAALIFADQYRLAEARTDAPAPPKKCLYSGVSSENPSLRLCISPDNFSRDVCTIIEHYAKANDLPAPFFARLIWRESLFQPDAISPKGAEGIAQFMPGTAKLRGLSDSFNAVAALGKSAEYLSELKSRYGNLGFAAAAYNAGEAGLERFLEKDRLPYETRDYVLAITAYSVEDWRDNPPKSLNIELDKEKSFLDGCVALADTRRLRELVVADEAVWAPWGIQLSAHYQKSVAQRLFMNAVKRLPAPINSEKAVLVRERNGSFGGRRRYAARIGRQTRAEADQLCAAIRKSGGACIVFKN</sequence>
<reference evidence="5 6" key="1">
    <citation type="journal article" date="2018" name="FEMS Microbiol. Ecol.">
        <title>Co-invading symbiotic mutualists of Medicago polymorpha retain high ancestral diversity and contain diverse accessory genomes.</title>
        <authorList>
            <person name="Porter S.S."/>
            <person name="Faber-Hammond J.J."/>
            <person name="Friesen M.L."/>
        </authorList>
    </citation>
    <scope>NUCLEOTIDE SEQUENCE [LARGE SCALE GENOMIC DNA]</scope>
    <source>
        <strain evidence="5 6">Str16</strain>
    </source>
</reference>
<evidence type="ECO:0000256" key="3">
    <source>
        <dbReference type="SAM" id="Phobius"/>
    </source>
</evidence>
<dbReference type="Proteomes" id="UP001190825">
    <property type="component" value="Unassembled WGS sequence"/>
</dbReference>
<feature type="transmembrane region" description="Helical" evidence="3">
    <location>
        <begin position="20"/>
        <end position="36"/>
    </location>
</feature>
<keyword evidence="3" id="KW-0812">Transmembrane</keyword>
<keyword evidence="3" id="KW-1133">Transmembrane helix</keyword>
<keyword evidence="5" id="KW-0808">Transferase</keyword>
<keyword evidence="6" id="KW-1185">Reference proteome</keyword>
<proteinExistence type="inferred from homology"/>